<evidence type="ECO:0000256" key="1">
    <source>
        <dbReference type="SAM" id="MobiDB-lite"/>
    </source>
</evidence>
<evidence type="ECO:0000313" key="4">
    <source>
        <dbReference type="Proteomes" id="UP000289340"/>
    </source>
</evidence>
<keyword evidence="4" id="KW-1185">Reference proteome</keyword>
<feature type="compositionally biased region" description="Low complexity" evidence="1">
    <location>
        <begin position="10"/>
        <end position="27"/>
    </location>
</feature>
<feature type="region of interest" description="Disordered" evidence="1">
    <location>
        <begin position="1"/>
        <end position="54"/>
    </location>
</feature>
<name>A0A445GAT7_GLYSO</name>
<dbReference type="AlphaFoldDB" id="A0A445GAT7"/>
<accession>A0A445GAT7</accession>
<dbReference type="EMBL" id="QZWG01000017">
    <property type="protein sequence ID" value="RZB58329.1"/>
    <property type="molecule type" value="Genomic_DNA"/>
</dbReference>
<feature type="domain" description="DUF4283" evidence="2">
    <location>
        <begin position="114"/>
        <end position="194"/>
    </location>
</feature>
<protein>
    <recommendedName>
        <fullName evidence="2">DUF4283 domain-containing protein</fullName>
    </recommendedName>
</protein>
<feature type="region of interest" description="Disordered" evidence="1">
    <location>
        <begin position="294"/>
        <end position="313"/>
    </location>
</feature>
<dbReference type="PANTHER" id="PTHR33233">
    <property type="entry name" value="ENDONUCLEASE/EXONUCLEASE/PHOSPHATASE"/>
    <property type="match status" value="1"/>
</dbReference>
<reference evidence="3 4" key="1">
    <citation type="submission" date="2018-09" db="EMBL/GenBank/DDBJ databases">
        <title>A high-quality reference genome of wild soybean provides a powerful tool to mine soybean genomes.</title>
        <authorList>
            <person name="Xie M."/>
            <person name="Chung C.Y.L."/>
            <person name="Li M.-W."/>
            <person name="Wong F.-L."/>
            <person name="Chan T.-F."/>
            <person name="Lam H.-M."/>
        </authorList>
    </citation>
    <scope>NUCLEOTIDE SEQUENCE [LARGE SCALE GENOMIC DNA]</scope>
    <source>
        <strain evidence="4">cv. W05</strain>
        <tissue evidence="3">Hypocotyl of etiolated seedlings</tissue>
    </source>
</reference>
<dbReference type="PANTHER" id="PTHR33233:SF17">
    <property type="entry name" value="DUF4283 DOMAIN-CONTAINING PROTEIN"/>
    <property type="match status" value="1"/>
</dbReference>
<dbReference type="Pfam" id="PF14111">
    <property type="entry name" value="DUF4283"/>
    <property type="match status" value="1"/>
</dbReference>
<comment type="caution">
    <text evidence="3">The sequence shown here is derived from an EMBL/GenBank/DDBJ whole genome shotgun (WGS) entry which is preliminary data.</text>
</comment>
<proteinExistence type="predicted"/>
<evidence type="ECO:0000259" key="2">
    <source>
        <dbReference type="Pfam" id="PF14111"/>
    </source>
</evidence>
<dbReference type="Proteomes" id="UP000289340">
    <property type="component" value="Chromosome 17"/>
</dbReference>
<dbReference type="InterPro" id="IPR025558">
    <property type="entry name" value="DUF4283"/>
</dbReference>
<evidence type="ECO:0000313" key="3">
    <source>
        <dbReference type="EMBL" id="RZB58329.1"/>
    </source>
</evidence>
<sequence length="372" mass="42908">MGRGRPKKGSTSTSQLQSNQLAQQVTQIEEDERSIAKNLNPRFGEKSTATDEETTIQMEKKIDDEQRKLWVDVVNENRNPTKGMPLKYFAPQIVNGEVEVMIEDEDIESELKFWDTTLIMYVLGADMSMHSVKHFMMQNWNFVPLPDMYYHDEGYFLLRFSSHREREEVMMKGPYTIRNMSVLLREWRRDFNLKKDLLRTLPLWVKLPYLPLYLWGDNTLGKIVSAIGSPIVTDECTTSKLRVSYARILVEVDITKELPQEITIRDRSGNKEEKQWRPRAKAINTGKQQIQVSTVPKVTPAKQPEGSTSYDHGPLLFQVQPSEEWITPTKNANERGKNHKKITTPDWLRCTNGFDALGVSKDSRALDDPGPC</sequence>
<gene>
    <name evidence="3" type="ORF">D0Y65_046783</name>
</gene>
<organism evidence="3 4">
    <name type="scientific">Glycine soja</name>
    <name type="common">Wild soybean</name>
    <dbReference type="NCBI Taxonomy" id="3848"/>
    <lineage>
        <taxon>Eukaryota</taxon>
        <taxon>Viridiplantae</taxon>
        <taxon>Streptophyta</taxon>
        <taxon>Embryophyta</taxon>
        <taxon>Tracheophyta</taxon>
        <taxon>Spermatophyta</taxon>
        <taxon>Magnoliopsida</taxon>
        <taxon>eudicotyledons</taxon>
        <taxon>Gunneridae</taxon>
        <taxon>Pentapetalae</taxon>
        <taxon>rosids</taxon>
        <taxon>fabids</taxon>
        <taxon>Fabales</taxon>
        <taxon>Fabaceae</taxon>
        <taxon>Papilionoideae</taxon>
        <taxon>50 kb inversion clade</taxon>
        <taxon>NPAAA clade</taxon>
        <taxon>indigoferoid/millettioid clade</taxon>
        <taxon>Phaseoleae</taxon>
        <taxon>Glycine</taxon>
        <taxon>Glycine subgen. Soja</taxon>
    </lineage>
</organism>